<feature type="domain" description="Something about silencing protein 4" evidence="3">
    <location>
        <begin position="256"/>
        <end position="351"/>
    </location>
</feature>
<dbReference type="RefSeq" id="XP_024717179.1">
    <property type="nucleotide sequence ID" value="XM_024868952.1"/>
</dbReference>
<feature type="region of interest" description="Disordered" evidence="2">
    <location>
        <begin position="405"/>
        <end position="427"/>
    </location>
</feature>
<dbReference type="GO" id="GO:0033255">
    <property type="term" value="C:SAS acetyltransferase complex"/>
    <property type="evidence" value="ECO:0007669"/>
    <property type="project" value="InterPro"/>
</dbReference>
<feature type="compositionally biased region" description="Low complexity" evidence="2">
    <location>
        <begin position="106"/>
        <end position="115"/>
    </location>
</feature>
<evidence type="ECO:0000256" key="2">
    <source>
        <dbReference type="SAM" id="MobiDB-lite"/>
    </source>
</evidence>
<feature type="compositionally biased region" description="Basic and acidic residues" evidence="2">
    <location>
        <begin position="412"/>
        <end position="427"/>
    </location>
</feature>
<dbReference type="STRING" id="857342.A0A2T3AR85"/>
<feature type="coiled-coil region" evidence="1">
    <location>
        <begin position="132"/>
        <end position="159"/>
    </location>
</feature>
<evidence type="ECO:0000313" key="4">
    <source>
        <dbReference type="EMBL" id="PSS08781.1"/>
    </source>
</evidence>
<evidence type="ECO:0000256" key="1">
    <source>
        <dbReference type="SAM" id="Coils"/>
    </source>
</evidence>
<dbReference type="InterPro" id="IPR029184">
    <property type="entry name" value="Sas4_dom"/>
</dbReference>
<sequence length="500" mass="57091">MASISLRSSRRNEGLATRSSTRKNVAVRPGSGNNHSNAYTTQHLSNIGRKKRLRDSTDGEEHSIRAKRAKIAVEILPRPKAQPKTRSLVVRSNASSDDAPQPAAPLPQTTTAPQTEPVPPPRKPTKHHDKVVNGIKHELDRLQANAADLKDEKRKLRSQEGARFKSELSAYFPEYDEVIGNEPKEEHLLNYETPIILVDNGTKTKPLHPAARKTNGQTHEYPLKEFPDSLFDDLNDAQRVDFSFLDPHPNEGEAEDPLSDAYFERIHRKPVRQEKTIRNTDRGRAQHERNQVIRLLEGLQGHDWLKLMGVSGVTDSKRKDFEPARAYFIKGCEVILEKFRAWREQEKRQKLEKEQAMVEAEAEEVEEEEVGTEEAAEYFSDGDPPDYSDVDASAARQLHEEAIARSAAHLASRQERRTKVEPTRPAHKLEKDFTSFFAKPYLREAALGKHRRSGRSVAAWGHPIPEVPQSDFNLPEEFRDEETLKTHARRKRRDRRVDKD</sequence>
<dbReference type="Proteomes" id="UP000241818">
    <property type="component" value="Unassembled WGS sequence"/>
</dbReference>
<name>A0A2T3AR85_AMORE</name>
<dbReference type="GO" id="GO:0004402">
    <property type="term" value="F:histone acetyltransferase activity"/>
    <property type="evidence" value="ECO:0007669"/>
    <property type="project" value="TreeGrafter"/>
</dbReference>
<dbReference type="GeneID" id="36577033"/>
<organism evidence="4 5">
    <name type="scientific">Amorphotheca resinae ATCC 22711</name>
    <dbReference type="NCBI Taxonomy" id="857342"/>
    <lineage>
        <taxon>Eukaryota</taxon>
        <taxon>Fungi</taxon>
        <taxon>Dikarya</taxon>
        <taxon>Ascomycota</taxon>
        <taxon>Pezizomycotina</taxon>
        <taxon>Leotiomycetes</taxon>
        <taxon>Helotiales</taxon>
        <taxon>Amorphothecaceae</taxon>
        <taxon>Amorphotheca</taxon>
    </lineage>
</organism>
<feature type="compositionally biased region" description="Polar residues" evidence="2">
    <location>
        <begin position="31"/>
        <end position="45"/>
    </location>
</feature>
<proteinExistence type="predicted"/>
<keyword evidence="5" id="KW-1185">Reference proteome</keyword>
<feature type="compositionally biased region" description="Basic and acidic residues" evidence="2">
    <location>
        <begin position="54"/>
        <end position="64"/>
    </location>
</feature>
<dbReference type="OrthoDB" id="1938992at2759"/>
<gene>
    <name evidence="4" type="ORF">M430DRAFT_61906</name>
</gene>
<dbReference type="AlphaFoldDB" id="A0A2T3AR85"/>
<evidence type="ECO:0000259" key="3">
    <source>
        <dbReference type="Pfam" id="PF15460"/>
    </source>
</evidence>
<feature type="region of interest" description="Disordered" evidence="2">
    <location>
        <begin position="1"/>
        <end position="128"/>
    </location>
</feature>
<reference evidence="4 5" key="1">
    <citation type="journal article" date="2018" name="New Phytol.">
        <title>Comparative genomics and transcriptomics depict ericoid mycorrhizal fungi as versatile saprotrophs and plant mutualists.</title>
        <authorList>
            <person name="Martino E."/>
            <person name="Morin E."/>
            <person name="Grelet G.A."/>
            <person name="Kuo A."/>
            <person name="Kohler A."/>
            <person name="Daghino S."/>
            <person name="Barry K.W."/>
            <person name="Cichocki N."/>
            <person name="Clum A."/>
            <person name="Dockter R.B."/>
            <person name="Hainaut M."/>
            <person name="Kuo R.C."/>
            <person name="LaButti K."/>
            <person name="Lindahl B.D."/>
            <person name="Lindquist E.A."/>
            <person name="Lipzen A."/>
            <person name="Khouja H.R."/>
            <person name="Magnuson J."/>
            <person name="Murat C."/>
            <person name="Ohm R.A."/>
            <person name="Singer S.W."/>
            <person name="Spatafora J.W."/>
            <person name="Wang M."/>
            <person name="Veneault-Fourrey C."/>
            <person name="Henrissat B."/>
            <person name="Grigoriev I.V."/>
            <person name="Martin F.M."/>
            <person name="Perotto S."/>
        </authorList>
    </citation>
    <scope>NUCLEOTIDE SEQUENCE [LARGE SCALE GENOMIC DNA]</scope>
    <source>
        <strain evidence="4 5">ATCC 22711</strain>
    </source>
</reference>
<feature type="region of interest" description="Disordered" evidence="2">
    <location>
        <begin position="360"/>
        <end position="385"/>
    </location>
</feature>
<dbReference type="EMBL" id="KZ679018">
    <property type="protein sequence ID" value="PSS08781.1"/>
    <property type="molecule type" value="Genomic_DNA"/>
</dbReference>
<dbReference type="PANTHER" id="PTHR38422">
    <property type="entry name" value="SOMETHING ABOUT SILENCING PROTEIN 4"/>
    <property type="match status" value="1"/>
</dbReference>
<feature type="region of interest" description="Disordered" evidence="2">
    <location>
        <begin position="452"/>
        <end position="500"/>
    </location>
</feature>
<accession>A0A2T3AR85</accession>
<protein>
    <recommendedName>
        <fullName evidence="3">Something about silencing protein 4 domain-containing protein</fullName>
    </recommendedName>
</protein>
<feature type="compositionally biased region" description="Acidic residues" evidence="2">
    <location>
        <begin position="360"/>
        <end position="376"/>
    </location>
</feature>
<dbReference type="Pfam" id="PF15460">
    <property type="entry name" value="SAS4"/>
    <property type="match status" value="1"/>
</dbReference>
<dbReference type="InterPro" id="IPR038988">
    <property type="entry name" value="Sas4"/>
</dbReference>
<evidence type="ECO:0000313" key="5">
    <source>
        <dbReference type="Proteomes" id="UP000241818"/>
    </source>
</evidence>
<dbReference type="InParanoid" id="A0A2T3AR85"/>
<keyword evidence="1" id="KW-0175">Coiled coil</keyword>
<dbReference type="PANTHER" id="PTHR38422:SF1">
    <property type="entry name" value="SOMETHING ABOUT SILENCING PROTEIN 4"/>
    <property type="match status" value="1"/>
</dbReference>